<evidence type="ECO:0000313" key="2">
    <source>
        <dbReference type="EMBL" id="KAJ6251224.1"/>
    </source>
</evidence>
<gene>
    <name evidence="2" type="ORF">M0813_15236</name>
</gene>
<name>A0ABQ8Z2V9_9EUKA</name>
<feature type="region of interest" description="Disordered" evidence="1">
    <location>
        <begin position="86"/>
        <end position="110"/>
    </location>
</feature>
<proteinExistence type="predicted"/>
<organism evidence="2 3">
    <name type="scientific">Anaeramoeba flamelloides</name>
    <dbReference type="NCBI Taxonomy" id="1746091"/>
    <lineage>
        <taxon>Eukaryota</taxon>
        <taxon>Metamonada</taxon>
        <taxon>Anaeramoebidae</taxon>
        <taxon>Anaeramoeba</taxon>
    </lineage>
</organism>
<reference evidence="2" key="1">
    <citation type="submission" date="2022-08" db="EMBL/GenBank/DDBJ databases">
        <title>Novel sulfate-reducing endosymbionts in the free-living metamonad Anaeramoeba.</title>
        <authorList>
            <person name="Jerlstrom-Hultqvist J."/>
            <person name="Cepicka I."/>
            <person name="Gallot-Lavallee L."/>
            <person name="Salas-Leiva D."/>
            <person name="Curtis B.A."/>
            <person name="Zahonova K."/>
            <person name="Pipaliya S."/>
            <person name="Dacks J."/>
            <person name="Roger A.J."/>
        </authorList>
    </citation>
    <scope>NUCLEOTIDE SEQUENCE</scope>
    <source>
        <strain evidence="2">Schooner1</strain>
    </source>
</reference>
<feature type="region of interest" description="Disordered" evidence="1">
    <location>
        <begin position="242"/>
        <end position="275"/>
    </location>
</feature>
<protein>
    <submittedName>
        <fullName evidence="2">Uncharacterized protein</fullName>
    </submittedName>
</protein>
<dbReference type="Proteomes" id="UP001150062">
    <property type="component" value="Unassembled WGS sequence"/>
</dbReference>
<evidence type="ECO:0000256" key="1">
    <source>
        <dbReference type="SAM" id="MobiDB-lite"/>
    </source>
</evidence>
<dbReference type="EMBL" id="JAOAOG010000066">
    <property type="protein sequence ID" value="KAJ6251224.1"/>
    <property type="molecule type" value="Genomic_DNA"/>
</dbReference>
<accession>A0ABQ8Z2V9</accession>
<evidence type="ECO:0000313" key="3">
    <source>
        <dbReference type="Proteomes" id="UP001150062"/>
    </source>
</evidence>
<sequence length="461" mass="53605">MSTNKNQTNTGTYDYKQTKLVDLLSLSNKKDFFSQPYQFYVSLEDVNFKNQSVQNRSIWISNEKVYSPKSDIVPIILHSSTYKPENFETNKTKKGSRKRKGKGKTVIDHNGRKKKTIKKLKLKPKQMAKEREKEKKRLLERPLGILISFKFLKSIPSSYVMHRQNGIRSRYSTKPTQYPVIIEKSELVLKESLIPKQFLIVQSTKLENINAPNFRKRHFETEHNICLDVKEKTKNYKIRKTLNKMKKSTSSTPLPPKDKLPTQDQDNNFSKSSFLNSDLNNNDNIFNITLENVDTKFVNIQQPCVINVLNQEENYTQNLNIEGINSDFEFKPLNVSQQNIEEQNEKENILSSSETEFVSEHKDTKATQIVNNGNNLLSAFHTNILNLNNFISEDYFSPSRFISTNVISHLYQGTSLNTTSNIIDYDYEFNTNSNSSTPFDNYFINFFEYTSQTDLQLSFIN</sequence>
<feature type="compositionally biased region" description="Basic residues" evidence="1">
    <location>
        <begin position="92"/>
        <end position="103"/>
    </location>
</feature>
<keyword evidence="3" id="KW-1185">Reference proteome</keyword>
<comment type="caution">
    <text evidence="2">The sequence shown here is derived from an EMBL/GenBank/DDBJ whole genome shotgun (WGS) entry which is preliminary data.</text>
</comment>
<feature type="compositionally biased region" description="Low complexity" evidence="1">
    <location>
        <begin position="266"/>
        <end position="275"/>
    </location>
</feature>